<dbReference type="Gene3D" id="3.30.420.10">
    <property type="entry name" value="Ribonuclease H-like superfamily/Ribonuclease H"/>
    <property type="match status" value="1"/>
</dbReference>
<dbReference type="CDD" id="cd06127">
    <property type="entry name" value="DEDDh"/>
    <property type="match status" value="1"/>
</dbReference>
<dbReference type="SMART" id="SM00479">
    <property type="entry name" value="EXOIII"/>
    <property type="match status" value="1"/>
</dbReference>
<dbReference type="RefSeq" id="WP_084061045.1">
    <property type="nucleotide sequence ID" value="NZ_FWXO01000002.1"/>
</dbReference>
<dbReference type="SUPFAM" id="SSF53098">
    <property type="entry name" value="Ribonuclease H-like"/>
    <property type="match status" value="1"/>
</dbReference>
<dbReference type="GO" id="GO:0003887">
    <property type="term" value="F:DNA-directed DNA polymerase activity"/>
    <property type="evidence" value="ECO:0007669"/>
    <property type="project" value="InterPro"/>
</dbReference>
<dbReference type="PANTHER" id="PTHR30231:SF4">
    <property type="entry name" value="PROTEIN NEN2"/>
    <property type="match status" value="1"/>
</dbReference>
<dbReference type="InterPro" id="IPR012337">
    <property type="entry name" value="RNaseH-like_sf"/>
</dbReference>
<accession>A0A1W2A034</accession>
<dbReference type="FunFam" id="3.30.420.10:FF:000045">
    <property type="entry name" value="3'-5' exonuclease DinG"/>
    <property type="match status" value="1"/>
</dbReference>
<keyword evidence="1" id="KW-0540">Nuclease</keyword>
<dbReference type="OrthoDB" id="9803913at2"/>
<dbReference type="InterPro" id="IPR036397">
    <property type="entry name" value="RNaseH_sf"/>
</dbReference>
<feature type="domain" description="Exonuclease" evidence="6">
    <location>
        <begin position="35"/>
        <end position="208"/>
    </location>
</feature>
<evidence type="ECO:0000256" key="4">
    <source>
        <dbReference type="ARBA" id="ARBA00025483"/>
    </source>
</evidence>
<evidence type="ECO:0000313" key="7">
    <source>
        <dbReference type="EMBL" id="SMC54065.1"/>
    </source>
</evidence>
<evidence type="ECO:0000256" key="2">
    <source>
        <dbReference type="ARBA" id="ARBA00022801"/>
    </source>
</evidence>
<dbReference type="EMBL" id="FWXO01000002">
    <property type="protein sequence ID" value="SMC54065.1"/>
    <property type="molecule type" value="Genomic_DNA"/>
</dbReference>
<evidence type="ECO:0000256" key="3">
    <source>
        <dbReference type="ARBA" id="ARBA00022839"/>
    </source>
</evidence>
<keyword evidence="3" id="KW-0269">Exonuclease</keyword>
<proteinExistence type="predicted"/>
<comment type="subunit">
    <text evidence="5">DNA polymerase III contains a core (composed of alpha, epsilon and theta chains) that associates with a tau subunit. This core dimerizes to form the POLIII' complex. PolIII' associates with the gamma complex (composed of gamma, delta, delta', psi and chi chains) and with the beta chain to form the complete DNA polymerase III complex.</text>
</comment>
<keyword evidence="2" id="KW-0378">Hydrolase</keyword>
<dbReference type="GO" id="GO:0008408">
    <property type="term" value="F:3'-5' exonuclease activity"/>
    <property type="evidence" value="ECO:0007669"/>
    <property type="project" value="TreeGrafter"/>
</dbReference>
<evidence type="ECO:0000256" key="5">
    <source>
        <dbReference type="ARBA" id="ARBA00026073"/>
    </source>
</evidence>
<evidence type="ECO:0000259" key="6">
    <source>
        <dbReference type="SMART" id="SM00479"/>
    </source>
</evidence>
<name>A0A1W2A034_9FLAO</name>
<dbReference type="AlphaFoldDB" id="A0A1W2A034"/>
<evidence type="ECO:0000256" key="1">
    <source>
        <dbReference type="ARBA" id="ARBA00022722"/>
    </source>
</evidence>
<dbReference type="InterPro" id="IPR013520">
    <property type="entry name" value="Ribonucl_H"/>
</dbReference>
<dbReference type="STRING" id="504486.SAMN05660703_1694"/>
<dbReference type="InterPro" id="IPR006054">
    <property type="entry name" value="DnaQ"/>
</dbReference>
<dbReference type="Pfam" id="PF00929">
    <property type="entry name" value="RNase_T"/>
    <property type="match status" value="1"/>
</dbReference>
<evidence type="ECO:0000313" key="8">
    <source>
        <dbReference type="Proteomes" id="UP000192360"/>
    </source>
</evidence>
<dbReference type="PANTHER" id="PTHR30231">
    <property type="entry name" value="DNA POLYMERASE III SUBUNIT EPSILON"/>
    <property type="match status" value="1"/>
</dbReference>
<dbReference type="GO" id="GO:0006260">
    <property type="term" value="P:DNA replication"/>
    <property type="evidence" value="ECO:0007669"/>
    <property type="project" value="InterPro"/>
</dbReference>
<dbReference type="GO" id="GO:0005829">
    <property type="term" value="C:cytosol"/>
    <property type="evidence" value="ECO:0007669"/>
    <property type="project" value="TreeGrafter"/>
</dbReference>
<sequence>MLNFFKNKTSQLPDFWDRYAKSFENKISEQIDDLTFVVLDTETTGFDFSKDRILCIGAIKLKNQQIEIKNGFEVYVKQDVYSNETAKIHGILKNDPEALVSELEALEQFLNYIENNILIAHHANFDLTMINNALLRHNLPALKNKYLDTSDLFKKTLIQSNLLNKKAHYSLDEIADKYAISKKDRHTAMGDAYITAIIFLKILFKLREKKAVTLKQLFK</sequence>
<dbReference type="GO" id="GO:0003677">
    <property type="term" value="F:DNA binding"/>
    <property type="evidence" value="ECO:0007669"/>
    <property type="project" value="InterPro"/>
</dbReference>
<comment type="function">
    <text evidence="4">DNA polymerase III is a complex, multichain enzyme responsible for most of the replicative synthesis in bacteria. The epsilon subunit contain the editing function and is a proofreading 3'-5' exonuclease.</text>
</comment>
<protein>
    <submittedName>
        <fullName evidence="7">DNA polymerase-3 subunit epsilon</fullName>
    </submittedName>
</protein>
<dbReference type="Proteomes" id="UP000192360">
    <property type="component" value="Unassembled WGS sequence"/>
</dbReference>
<dbReference type="NCBIfam" id="TIGR00573">
    <property type="entry name" value="dnaq"/>
    <property type="match status" value="1"/>
</dbReference>
<reference evidence="7 8" key="1">
    <citation type="submission" date="2017-04" db="EMBL/GenBank/DDBJ databases">
        <authorList>
            <person name="Afonso C.L."/>
            <person name="Miller P.J."/>
            <person name="Scott M.A."/>
            <person name="Spackman E."/>
            <person name="Goraichik I."/>
            <person name="Dimitrov K.M."/>
            <person name="Suarez D.L."/>
            <person name="Swayne D.E."/>
        </authorList>
    </citation>
    <scope>NUCLEOTIDE SEQUENCE [LARGE SCALE GENOMIC DNA]</scope>
    <source>
        <strain evidence="7 8">DSM 21164</strain>
    </source>
</reference>
<gene>
    <name evidence="7" type="ORF">SAMN05660703_1694</name>
</gene>
<organism evidence="7 8">
    <name type="scientific">Cellulophaga tyrosinoxydans</name>
    <dbReference type="NCBI Taxonomy" id="504486"/>
    <lineage>
        <taxon>Bacteria</taxon>
        <taxon>Pseudomonadati</taxon>
        <taxon>Bacteroidota</taxon>
        <taxon>Flavobacteriia</taxon>
        <taxon>Flavobacteriales</taxon>
        <taxon>Flavobacteriaceae</taxon>
        <taxon>Cellulophaga</taxon>
    </lineage>
</organism>
<keyword evidence="8" id="KW-1185">Reference proteome</keyword>